<dbReference type="InterPro" id="IPR003533">
    <property type="entry name" value="Doublecortin_dom"/>
</dbReference>
<dbReference type="EMBL" id="JAPWTJ010000009">
    <property type="protein sequence ID" value="KAJ8985732.1"/>
    <property type="molecule type" value="Genomic_DNA"/>
</dbReference>
<keyword evidence="3" id="KW-1185">Reference proteome</keyword>
<comment type="caution">
    <text evidence="2">The sequence shown here is derived from an EMBL/GenBank/DDBJ whole genome shotgun (WGS) entry which is preliminary data.</text>
</comment>
<gene>
    <name evidence="2" type="ORF">NQ317_014383</name>
</gene>
<feature type="domain" description="Doublecortin" evidence="1">
    <location>
        <begin position="53"/>
        <end position="139"/>
    </location>
</feature>
<dbReference type="SUPFAM" id="SSF89837">
    <property type="entry name" value="Doublecortin (DC)"/>
    <property type="match status" value="2"/>
</dbReference>
<organism evidence="2 3">
    <name type="scientific">Molorchus minor</name>
    <dbReference type="NCBI Taxonomy" id="1323400"/>
    <lineage>
        <taxon>Eukaryota</taxon>
        <taxon>Metazoa</taxon>
        <taxon>Ecdysozoa</taxon>
        <taxon>Arthropoda</taxon>
        <taxon>Hexapoda</taxon>
        <taxon>Insecta</taxon>
        <taxon>Pterygota</taxon>
        <taxon>Neoptera</taxon>
        <taxon>Endopterygota</taxon>
        <taxon>Coleoptera</taxon>
        <taxon>Polyphaga</taxon>
        <taxon>Cucujiformia</taxon>
        <taxon>Chrysomeloidea</taxon>
        <taxon>Cerambycidae</taxon>
        <taxon>Lamiinae</taxon>
        <taxon>Monochamini</taxon>
        <taxon>Molorchus</taxon>
    </lineage>
</organism>
<dbReference type="InterPro" id="IPR036572">
    <property type="entry name" value="Doublecortin_dom_sf"/>
</dbReference>
<accession>A0ABQ9K869</accession>
<evidence type="ECO:0000313" key="2">
    <source>
        <dbReference type="EMBL" id="KAJ8985732.1"/>
    </source>
</evidence>
<dbReference type="SMART" id="SM00537">
    <property type="entry name" value="DCX"/>
    <property type="match status" value="2"/>
</dbReference>
<feature type="domain" description="Doublecortin" evidence="1">
    <location>
        <begin position="173"/>
        <end position="253"/>
    </location>
</feature>
<dbReference type="PANTHER" id="PTHR23004:SF23">
    <property type="entry name" value="DOUBLECORTIN DOMAIN-CONTAINING PROTEIN"/>
    <property type="match status" value="1"/>
</dbReference>
<evidence type="ECO:0000313" key="3">
    <source>
        <dbReference type="Proteomes" id="UP001162164"/>
    </source>
</evidence>
<name>A0ABQ9K869_9CUCU</name>
<dbReference type="PANTHER" id="PTHR23004">
    <property type="entry name" value="DOUBLECORTIN DOMAIN CONTAINING 2"/>
    <property type="match status" value="1"/>
</dbReference>
<reference evidence="2" key="1">
    <citation type="journal article" date="2023" name="Insect Mol. Biol.">
        <title>Genome sequencing provides insights into the evolution of gene families encoding plant cell wall-degrading enzymes in longhorned beetles.</title>
        <authorList>
            <person name="Shin N.R."/>
            <person name="Okamura Y."/>
            <person name="Kirsch R."/>
            <person name="Pauchet Y."/>
        </authorList>
    </citation>
    <scope>NUCLEOTIDE SEQUENCE</scope>
    <source>
        <strain evidence="2">MMC_N1</strain>
    </source>
</reference>
<dbReference type="PROSITE" id="PS50309">
    <property type="entry name" value="DC"/>
    <property type="match status" value="2"/>
</dbReference>
<evidence type="ECO:0000259" key="1">
    <source>
        <dbReference type="PROSITE" id="PS50309"/>
    </source>
</evidence>
<dbReference type="Gene3D" id="3.10.20.230">
    <property type="entry name" value="Doublecortin domain"/>
    <property type="match status" value="2"/>
</dbReference>
<dbReference type="Pfam" id="PF03607">
    <property type="entry name" value="DCX"/>
    <property type="match status" value="2"/>
</dbReference>
<protein>
    <recommendedName>
        <fullName evidence="1">Doublecortin domain-containing protein</fullName>
    </recommendedName>
</protein>
<dbReference type="Proteomes" id="UP001162164">
    <property type="component" value="Unassembled WGS sequence"/>
</dbReference>
<proteinExistence type="predicted"/>
<sequence>MSRNNLNGSRSVSSNSFNSLMSDSEIIESGLEDLSITGKNNRPSSTSRTHKAKRVRFYHNGNKFFNGVVIPVAPERYRSFDSLTSELTNILTKSVTLPSGVRNVYSMEGKKVSTIDDLEDGKEYVVSGKGELFKKIEYTKTDTLKSKRLSNTKFTIHNVSSPKVISPDCVRPRIVTIIRNGIKPRKIQRILLNKRNSSSMEQVLSAFSEVAQLAVRKVFSISGQPVNDLPQFFATDDIFFIYGNERPSSDDLELEFEESKQIQQYKKNTWP</sequence>